<dbReference type="Proteomes" id="UP000887578">
    <property type="component" value="Unplaced"/>
</dbReference>
<keyword evidence="1" id="KW-0812">Transmembrane</keyword>
<organism evidence="2 3">
    <name type="scientific">Panagrolaimus davidi</name>
    <dbReference type="NCBI Taxonomy" id="227884"/>
    <lineage>
        <taxon>Eukaryota</taxon>
        <taxon>Metazoa</taxon>
        <taxon>Ecdysozoa</taxon>
        <taxon>Nematoda</taxon>
        <taxon>Chromadorea</taxon>
        <taxon>Rhabditida</taxon>
        <taxon>Tylenchina</taxon>
        <taxon>Panagrolaimomorpha</taxon>
        <taxon>Panagrolaimoidea</taxon>
        <taxon>Panagrolaimidae</taxon>
        <taxon>Panagrolaimus</taxon>
    </lineage>
</organism>
<dbReference type="WBParaSite" id="PDA_v2.g18004.t1">
    <property type="protein sequence ID" value="PDA_v2.g18004.t1"/>
    <property type="gene ID" value="PDA_v2.g18004"/>
</dbReference>
<keyword evidence="1" id="KW-0472">Membrane</keyword>
<evidence type="ECO:0000256" key="1">
    <source>
        <dbReference type="SAM" id="Phobius"/>
    </source>
</evidence>
<feature type="transmembrane region" description="Helical" evidence="1">
    <location>
        <begin position="6"/>
        <end position="29"/>
    </location>
</feature>
<proteinExistence type="predicted"/>
<sequence>MKCIYPMLYGVFYNLSFLPIPLQCIYRYFCIYRNTQLPKWIIISIYLGILTLLIPGGYYYVIVFDPIEKDPGGYAIIKSLPFWENANGIERFCVTELVSLMKFEELLNPLLFKSFAQRDDTEISHTLFL</sequence>
<evidence type="ECO:0000313" key="2">
    <source>
        <dbReference type="Proteomes" id="UP000887578"/>
    </source>
</evidence>
<protein>
    <submittedName>
        <fullName evidence="3">Uncharacterized protein</fullName>
    </submittedName>
</protein>
<keyword evidence="2" id="KW-1185">Reference proteome</keyword>
<keyword evidence="1" id="KW-1133">Transmembrane helix</keyword>
<dbReference type="AlphaFoldDB" id="A0A914PI31"/>
<name>A0A914PI31_9BILA</name>
<feature type="transmembrane region" description="Helical" evidence="1">
    <location>
        <begin position="41"/>
        <end position="61"/>
    </location>
</feature>
<accession>A0A914PI31</accession>
<reference evidence="3" key="1">
    <citation type="submission" date="2022-11" db="UniProtKB">
        <authorList>
            <consortium name="WormBaseParasite"/>
        </authorList>
    </citation>
    <scope>IDENTIFICATION</scope>
</reference>
<evidence type="ECO:0000313" key="3">
    <source>
        <dbReference type="WBParaSite" id="PDA_v2.g18004.t1"/>
    </source>
</evidence>